<dbReference type="GO" id="GO:0016773">
    <property type="term" value="F:phosphotransferase activity, alcohol group as acceptor"/>
    <property type="evidence" value="ECO:0007669"/>
    <property type="project" value="InterPro"/>
</dbReference>
<feature type="domain" description="Carbohydrate kinase FGGY C-terminal" evidence="3">
    <location>
        <begin position="1"/>
        <end position="95"/>
    </location>
</feature>
<dbReference type="InterPro" id="IPR018485">
    <property type="entry name" value="FGGY_C"/>
</dbReference>
<dbReference type="PANTHER" id="PTHR43095:SF5">
    <property type="entry name" value="XYLULOSE KINASE"/>
    <property type="match status" value="1"/>
</dbReference>
<dbReference type="GO" id="GO:0005975">
    <property type="term" value="P:carbohydrate metabolic process"/>
    <property type="evidence" value="ECO:0007669"/>
    <property type="project" value="InterPro"/>
</dbReference>
<dbReference type="PANTHER" id="PTHR43095">
    <property type="entry name" value="SUGAR KINASE"/>
    <property type="match status" value="1"/>
</dbReference>
<proteinExistence type="predicted"/>
<dbReference type="AlphaFoldDB" id="K1UIP7"/>
<evidence type="ECO:0000256" key="1">
    <source>
        <dbReference type="ARBA" id="ARBA00022679"/>
    </source>
</evidence>
<dbReference type="Pfam" id="PF02782">
    <property type="entry name" value="FGGY_C"/>
    <property type="match status" value="1"/>
</dbReference>
<gene>
    <name evidence="4" type="ORF">LEA_01943</name>
</gene>
<dbReference type="EMBL" id="AJWY01001348">
    <property type="protein sequence ID" value="EKC79909.1"/>
    <property type="molecule type" value="Genomic_DNA"/>
</dbReference>
<name>K1UIP7_9ZZZZ</name>
<dbReference type="SUPFAM" id="SSF53067">
    <property type="entry name" value="Actin-like ATPase domain"/>
    <property type="match status" value="1"/>
</dbReference>
<dbReference type="Gene3D" id="3.30.420.40">
    <property type="match status" value="1"/>
</dbReference>
<dbReference type="GO" id="GO:0016301">
    <property type="term" value="F:kinase activity"/>
    <property type="evidence" value="ECO:0007669"/>
    <property type="project" value="UniProtKB-KW"/>
</dbReference>
<accession>K1UIP7</accession>
<keyword evidence="1" id="KW-0808">Transferase</keyword>
<organism evidence="4">
    <name type="scientific">human gut metagenome</name>
    <dbReference type="NCBI Taxonomy" id="408170"/>
    <lineage>
        <taxon>unclassified sequences</taxon>
        <taxon>metagenomes</taxon>
        <taxon>organismal metagenomes</taxon>
    </lineage>
</organism>
<evidence type="ECO:0000313" key="4">
    <source>
        <dbReference type="EMBL" id="EKC79909.1"/>
    </source>
</evidence>
<feature type="non-terminal residue" evidence="4">
    <location>
        <position position="1"/>
    </location>
</feature>
<keyword evidence="2 4" id="KW-0418">Kinase</keyword>
<comment type="caution">
    <text evidence="4">The sequence shown here is derived from an EMBL/GenBank/DDBJ whole genome shotgun (WGS) entry which is preliminary data.</text>
</comment>
<dbReference type="InterPro" id="IPR043129">
    <property type="entry name" value="ATPase_NBD"/>
</dbReference>
<protein>
    <submittedName>
        <fullName evidence="4">Xylulokinase</fullName>
    </submittedName>
</protein>
<dbReference type="InterPro" id="IPR018483">
    <property type="entry name" value="Carb_kinase_FGGY_CS"/>
</dbReference>
<dbReference type="InterPro" id="IPR050406">
    <property type="entry name" value="FGGY_Carb_Kinase"/>
</dbReference>
<reference evidence="4" key="1">
    <citation type="journal article" date="2013" name="Environ. Microbiol.">
        <title>Microbiota from the distal guts of lean and obese adolescents exhibit partial functional redundancy besides clear differences in community structure.</title>
        <authorList>
            <person name="Ferrer M."/>
            <person name="Ruiz A."/>
            <person name="Lanza F."/>
            <person name="Haange S.B."/>
            <person name="Oberbach A."/>
            <person name="Till H."/>
            <person name="Bargiela R."/>
            <person name="Campoy C."/>
            <person name="Segura M.T."/>
            <person name="Richter M."/>
            <person name="von Bergen M."/>
            <person name="Seifert J."/>
            <person name="Suarez A."/>
        </authorList>
    </citation>
    <scope>NUCLEOTIDE SEQUENCE</scope>
</reference>
<evidence type="ECO:0000256" key="2">
    <source>
        <dbReference type="ARBA" id="ARBA00022777"/>
    </source>
</evidence>
<sequence>PRWNVDARAAFIGIGISTSKEDMLRSVLEGVGYNLRVILELLEQIQPVKTITMIGGGVKSMVWRQILSDIYGKKLEFPQYLEEATSMGAAICAGVGIGIFADYSVAEKWNMVQSYQIPKQQNVQLYEELYRVFNKSYESLKDVFGELGTFRRNNTNNQ</sequence>
<dbReference type="PROSITE" id="PS00445">
    <property type="entry name" value="FGGY_KINASES_2"/>
    <property type="match status" value="1"/>
</dbReference>
<evidence type="ECO:0000259" key="3">
    <source>
        <dbReference type="Pfam" id="PF02782"/>
    </source>
</evidence>